<gene>
    <name evidence="5" type="primary">dprA</name>
    <name evidence="5" type="ORF">ACFO3A_05015</name>
</gene>
<evidence type="ECO:0000256" key="2">
    <source>
        <dbReference type="SAM" id="MobiDB-lite"/>
    </source>
</evidence>
<dbReference type="SUPFAM" id="SSF102405">
    <property type="entry name" value="MCP/YpsA-like"/>
    <property type="match status" value="1"/>
</dbReference>
<keyword evidence="6" id="KW-1185">Reference proteome</keyword>
<reference evidence="6" key="1">
    <citation type="journal article" date="2019" name="Int. J. Syst. Evol. Microbiol.">
        <title>The Global Catalogue of Microorganisms (GCM) 10K type strain sequencing project: providing services to taxonomists for standard genome sequencing and annotation.</title>
        <authorList>
            <consortium name="The Broad Institute Genomics Platform"/>
            <consortium name="The Broad Institute Genome Sequencing Center for Infectious Disease"/>
            <person name="Wu L."/>
            <person name="Ma J."/>
        </authorList>
    </citation>
    <scope>NUCLEOTIDE SEQUENCE [LARGE SCALE GENOMIC DNA]</scope>
    <source>
        <strain evidence="6">JCM 11650</strain>
    </source>
</reference>
<dbReference type="InterPro" id="IPR036388">
    <property type="entry name" value="WH-like_DNA-bd_sf"/>
</dbReference>
<dbReference type="PANTHER" id="PTHR43022:SF1">
    <property type="entry name" value="PROTEIN SMF"/>
    <property type="match status" value="1"/>
</dbReference>
<feature type="domain" description="DprA winged helix" evidence="4">
    <location>
        <begin position="332"/>
        <end position="391"/>
    </location>
</feature>
<comment type="caution">
    <text evidence="5">The sequence shown here is derived from an EMBL/GenBank/DDBJ whole genome shotgun (WGS) entry which is preliminary data.</text>
</comment>
<feature type="region of interest" description="Disordered" evidence="2">
    <location>
        <begin position="313"/>
        <end position="341"/>
    </location>
</feature>
<dbReference type="InterPro" id="IPR057666">
    <property type="entry name" value="DrpA_SLOG"/>
</dbReference>
<dbReference type="Proteomes" id="UP001595967">
    <property type="component" value="Unassembled WGS sequence"/>
</dbReference>
<evidence type="ECO:0000259" key="4">
    <source>
        <dbReference type="Pfam" id="PF17782"/>
    </source>
</evidence>
<evidence type="ECO:0000313" key="5">
    <source>
        <dbReference type="EMBL" id="MFC4621569.1"/>
    </source>
</evidence>
<proteinExistence type="inferred from homology"/>
<dbReference type="Pfam" id="PF02481">
    <property type="entry name" value="DNA_processg_A"/>
    <property type="match status" value="1"/>
</dbReference>
<dbReference type="Gene3D" id="1.10.10.10">
    <property type="entry name" value="Winged helix-like DNA-binding domain superfamily/Winged helix DNA-binding domain"/>
    <property type="match status" value="1"/>
</dbReference>
<sequence length="399" mass="42041">MDVPVWQQQELDAWLRLLSTPRIGNASARRLLARFGGPEQIFAAPQAAWESCISPAQATQLARLPEHFAQRCAATWHWLHSTPQGLGRAIITLADPRYPASLLEMEDPPLLLYAEGRPDILQRAVPLADMRQCLAIVGSRHPTAQGSSNAQAFAHALAEHGWTVVSGLAAGIDAAAHTGALAAAAHPLATIAVVGTGLDQVYPRQHQALAQRIARQGLILSEFHLGTPPLAPNFPKRNRIIAGLCSGTLVVEAALASGSLITARLACEQGREVFAIPGSIHAPQARGCHALIRQGAKLVETAQDILEELAAPTRSAASAPGTTAALPLEPTPPAAAPARHSPEHTALLDALGFDPVGLDALTARTGWGAAQLQAQLLELELEGLVARLPGGQFQRVAQS</sequence>
<dbReference type="RefSeq" id="WP_377724535.1">
    <property type="nucleotide sequence ID" value="NZ_JBHSEW010000003.1"/>
</dbReference>
<dbReference type="EMBL" id="JBHSEW010000003">
    <property type="protein sequence ID" value="MFC4621569.1"/>
    <property type="molecule type" value="Genomic_DNA"/>
</dbReference>
<accession>A0ABV9GTR0</accession>
<organism evidence="5 6">
    <name type="scientific">Comamonas nitrativorans</name>
    <dbReference type="NCBI Taxonomy" id="108437"/>
    <lineage>
        <taxon>Bacteria</taxon>
        <taxon>Pseudomonadati</taxon>
        <taxon>Pseudomonadota</taxon>
        <taxon>Betaproteobacteria</taxon>
        <taxon>Burkholderiales</taxon>
        <taxon>Comamonadaceae</taxon>
        <taxon>Comamonas</taxon>
    </lineage>
</organism>
<dbReference type="NCBIfam" id="TIGR00732">
    <property type="entry name" value="dprA"/>
    <property type="match status" value="1"/>
</dbReference>
<dbReference type="InterPro" id="IPR010994">
    <property type="entry name" value="RuvA_2-like"/>
</dbReference>
<dbReference type="PANTHER" id="PTHR43022">
    <property type="entry name" value="PROTEIN SMF"/>
    <property type="match status" value="1"/>
</dbReference>
<feature type="domain" description="Smf/DprA SLOG" evidence="3">
    <location>
        <begin position="90"/>
        <end position="309"/>
    </location>
</feature>
<feature type="compositionally biased region" description="Low complexity" evidence="2">
    <location>
        <begin position="319"/>
        <end position="328"/>
    </location>
</feature>
<evidence type="ECO:0000259" key="3">
    <source>
        <dbReference type="Pfam" id="PF02481"/>
    </source>
</evidence>
<protein>
    <submittedName>
        <fullName evidence="5">DNA-processing protein DprA</fullName>
    </submittedName>
</protein>
<dbReference type="SUPFAM" id="SSF47781">
    <property type="entry name" value="RuvA domain 2-like"/>
    <property type="match status" value="1"/>
</dbReference>
<dbReference type="InterPro" id="IPR003488">
    <property type="entry name" value="DprA"/>
</dbReference>
<evidence type="ECO:0000256" key="1">
    <source>
        <dbReference type="ARBA" id="ARBA00006525"/>
    </source>
</evidence>
<dbReference type="InterPro" id="IPR041614">
    <property type="entry name" value="DprA_WH"/>
</dbReference>
<dbReference type="Pfam" id="PF17782">
    <property type="entry name" value="WHD_DprA"/>
    <property type="match status" value="1"/>
</dbReference>
<dbReference type="Gene3D" id="3.40.50.450">
    <property type="match status" value="1"/>
</dbReference>
<evidence type="ECO:0000313" key="6">
    <source>
        <dbReference type="Proteomes" id="UP001595967"/>
    </source>
</evidence>
<name>A0ABV9GTR0_9BURK</name>
<comment type="similarity">
    <text evidence="1">Belongs to the DprA/Smf family.</text>
</comment>